<dbReference type="Pfam" id="PF13564">
    <property type="entry name" value="DoxX_2"/>
    <property type="match status" value="1"/>
</dbReference>
<evidence type="ECO:0000313" key="7">
    <source>
        <dbReference type="Proteomes" id="UP000005387"/>
    </source>
</evidence>
<keyword evidence="3 5" id="KW-1133">Transmembrane helix</keyword>
<feature type="transmembrane region" description="Helical" evidence="5">
    <location>
        <begin position="69"/>
        <end position="87"/>
    </location>
</feature>
<accession>E0IG59</accession>
<evidence type="ECO:0000256" key="5">
    <source>
        <dbReference type="SAM" id="Phobius"/>
    </source>
</evidence>
<evidence type="ECO:0000256" key="2">
    <source>
        <dbReference type="ARBA" id="ARBA00022692"/>
    </source>
</evidence>
<evidence type="ECO:0000256" key="1">
    <source>
        <dbReference type="ARBA" id="ARBA00004141"/>
    </source>
</evidence>
<organism evidence="6 7">
    <name type="scientific">Paenibacillus curdlanolyticus YK9</name>
    <dbReference type="NCBI Taxonomy" id="717606"/>
    <lineage>
        <taxon>Bacteria</taxon>
        <taxon>Bacillati</taxon>
        <taxon>Bacillota</taxon>
        <taxon>Bacilli</taxon>
        <taxon>Bacillales</taxon>
        <taxon>Paenibacillaceae</taxon>
        <taxon>Paenibacillus</taxon>
    </lineage>
</organism>
<feature type="transmembrane region" description="Helical" evidence="5">
    <location>
        <begin position="6"/>
        <end position="22"/>
    </location>
</feature>
<evidence type="ECO:0000256" key="4">
    <source>
        <dbReference type="ARBA" id="ARBA00023136"/>
    </source>
</evidence>
<name>E0IG59_9BACL</name>
<dbReference type="GO" id="GO:0016020">
    <property type="term" value="C:membrane"/>
    <property type="evidence" value="ECO:0007669"/>
    <property type="project" value="UniProtKB-SubCell"/>
</dbReference>
<feature type="transmembrane region" description="Helical" evidence="5">
    <location>
        <begin position="42"/>
        <end position="63"/>
    </location>
</feature>
<dbReference type="InterPro" id="IPR032808">
    <property type="entry name" value="DoxX"/>
</dbReference>
<reference evidence="6 7" key="1">
    <citation type="submission" date="2010-07" db="EMBL/GenBank/DDBJ databases">
        <title>The draft genome of Paenibacillus curdlanolyticus YK9.</title>
        <authorList>
            <consortium name="US DOE Joint Genome Institute (JGI-PGF)"/>
            <person name="Lucas S."/>
            <person name="Copeland A."/>
            <person name="Lapidus A."/>
            <person name="Cheng J.-F."/>
            <person name="Bruce D."/>
            <person name="Goodwin L."/>
            <person name="Pitluck S."/>
            <person name="Land M.L."/>
            <person name="Hauser L."/>
            <person name="Chang Y.-J."/>
            <person name="Jeffries C."/>
            <person name="Anderson I.J."/>
            <person name="Johnson E."/>
            <person name="Loganathan U."/>
            <person name="Mulhopadhyay B."/>
            <person name="Kyrpides N."/>
            <person name="Woyke T.J."/>
        </authorList>
    </citation>
    <scope>NUCLEOTIDE SEQUENCE [LARGE SCALE GENOMIC DNA]</scope>
    <source>
        <strain evidence="6 7">YK9</strain>
    </source>
</reference>
<proteinExistence type="predicted"/>
<dbReference type="RefSeq" id="WP_006040630.1">
    <property type="nucleotide sequence ID" value="NZ_AEDD01000015.1"/>
</dbReference>
<keyword evidence="2 5" id="KW-0812">Transmembrane</keyword>
<dbReference type="EMBL" id="AEDD01000015">
    <property type="protein sequence ID" value="EFM08639.1"/>
    <property type="molecule type" value="Genomic_DNA"/>
</dbReference>
<evidence type="ECO:0000313" key="6">
    <source>
        <dbReference type="EMBL" id="EFM08639.1"/>
    </source>
</evidence>
<comment type="subcellular location">
    <subcellularLocation>
        <location evidence="1">Membrane</location>
        <topology evidence="1">Multi-pass membrane protein</topology>
    </subcellularLocation>
</comment>
<dbReference type="eggNOG" id="ENOG50302AZ">
    <property type="taxonomic scope" value="Bacteria"/>
</dbReference>
<sequence length="116" mass="12654">MHVISIVISALLGLMFLMAGIMKMSGVKMHVENFRKLGLPQWFRVFTGFYQVVSAVIIIVGIWADGDSWSLWGGLLLALTMLVAVQVHIRAKDSAKETMPAAVLFLLAAIVAAINL</sequence>
<dbReference type="OrthoDB" id="2454358at2"/>
<dbReference type="Proteomes" id="UP000005387">
    <property type="component" value="Unassembled WGS sequence"/>
</dbReference>
<dbReference type="AlphaFoldDB" id="E0IG59"/>
<keyword evidence="4 5" id="KW-0472">Membrane</keyword>
<protein>
    <submittedName>
        <fullName evidence="6">DoxX family protein</fullName>
    </submittedName>
</protein>
<gene>
    <name evidence="6" type="ORF">PaecuDRAFT_4650</name>
</gene>
<dbReference type="STRING" id="717606.PaecuDRAFT_4650"/>
<keyword evidence="7" id="KW-1185">Reference proteome</keyword>
<feature type="transmembrane region" description="Helical" evidence="5">
    <location>
        <begin position="99"/>
        <end position="115"/>
    </location>
</feature>
<evidence type="ECO:0000256" key="3">
    <source>
        <dbReference type="ARBA" id="ARBA00022989"/>
    </source>
</evidence>